<name>A0A8H4EXV8_MUCCL</name>
<evidence type="ECO:0000256" key="6">
    <source>
        <dbReference type="ARBA" id="ARBA00023098"/>
    </source>
</evidence>
<dbReference type="InterPro" id="IPR037143">
    <property type="entry name" value="4-PPantetheinyl_Trfase_dom_sf"/>
</dbReference>
<dbReference type="GO" id="GO:0000287">
    <property type="term" value="F:magnesium ion binding"/>
    <property type="evidence" value="ECO:0007669"/>
    <property type="project" value="InterPro"/>
</dbReference>
<evidence type="ECO:0000256" key="4">
    <source>
        <dbReference type="ARBA" id="ARBA00022832"/>
    </source>
</evidence>
<keyword evidence="3" id="KW-0479">Metal-binding</keyword>
<reference evidence="9 10" key="1">
    <citation type="submission" date="2019-09" db="EMBL/GenBank/DDBJ databases">
        <authorList>
            <consortium name="DOE Joint Genome Institute"/>
            <person name="Mondo S.J."/>
            <person name="Navarro-Mendoza M.I."/>
            <person name="Perez-Arques C."/>
            <person name="Panchal S."/>
            <person name="Nicolas F.E."/>
            <person name="Ganguly P."/>
            <person name="Pangilinan J."/>
            <person name="Grigoriev I."/>
            <person name="Heitman J."/>
            <person name="Sanya K."/>
            <person name="Garre V."/>
        </authorList>
    </citation>
    <scope>NUCLEOTIDE SEQUENCE [LARGE SCALE GENOMIC DNA]</scope>
    <source>
        <strain evidence="9 10">MU402</strain>
    </source>
</reference>
<keyword evidence="7" id="KW-0275">Fatty acid biosynthesis</keyword>
<keyword evidence="6" id="KW-0443">Lipid metabolism</keyword>
<dbReference type="HAMAP" id="MF_00101">
    <property type="entry name" value="AcpS"/>
    <property type="match status" value="1"/>
</dbReference>
<dbReference type="Gene3D" id="3.90.470.20">
    <property type="entry name" value="4'-phosphopantetheinyl transferase domain"/>
    <property type="match status" value="1"/>
</dbReference>
<evidence type="ECO:0000256" key="1">
    <source>
        <dbReference type="ARBA" id="ARBA00022516"/>
    </source>
</evidence>
<evidence type="ECO:0000259" key="8">
    <source>
        <dbReference type="Pfam" id="PF01648"/>
    </source>
</evidence>
<dbReference type="EMBL" id="JAAECE010000010">
    <property type="protein sequence ID" value="KAF1797223.1"/>
    <property type="molecule type" value="Genomic_DNA"/>
</dbReference>
<sequence length="123" mass="13760">MIIGVGVDIVHLPRIAALIARRGSDGLARRILSPTEYTEFTAKYKDDPSELRYLGSRWCMKEAVYKALYPVHKLEWKQVSVAKKAGKPYLSILNSDLYGIQKTHVSLSHDGEYAIAQVILEGA</sequence>
<evidence type="ECO:0000256" key="5">
    <source>
        <dbReference type="ARBA" id="ARBA00022842"/>
    </source>
</evidence>
<dbReference type="InterPro" id="IPR004568">
    <property type="entry name" value="Ppantetheine-prot_Trfase_dom"/>
</dbReference>
<dbReference type="SUPFAM" id="SSF56214">
    <property type="entry name" value="4'-phosphopantetheinyl transferase"/>
    <property type="match status" value="1"/>
</dbReference>
<evidence type="ECO:0000256" key="2">
    <source>
        <dbReference type="ARBA" id="ARBA00022679"/>
    </source>
</evidence>
<keyword evidence="2 9" id="KW-0808">Transferase</keyword>
<evidence type="ECO:0000256" key="7">
    <source>
        <dbReference type="ARBA" id="ARBA00023160"/>
    </source>
</evidence>
<keyword evidence="5" id="KW-0460">Magnesium</keyword>
<dbReference type="InterPro" id="IPR008278">
    <property type="entry name" value="4-PPantetheinyl_Trfase_dom"/>
</dbReference>
<dbReference type="AlphaFoldDB" id="A0A8H4EXV8"/>
<protein>
    <submittedName>
        <fullName evidence="9">4'-phosphopantetheinyl transferase</fullName>
    </submittedName>
</protein>
<dbReference type="NCBIfam" id="TIGR00556">
    <property type="entry name" value="pantethn_trn"/>
    <property type="match status" value="1"/>
</dbReference>
<evidence type="ECO:0000313" key="9">
    <source>
        <dbReference type="EMBL" id="KAF1797223.1"/>
    </source>
</evidence>
<feature type="domain" description="4'-phosphopantetheinyl transferase" evidence="8">
    <location>
        <begin position="4"/>
        <end position="117"/>
    </location>
</feature>
<proteinExistence type="inferred from homology"/>
<organism evidence="9 10">
    <name type="scientific">Mucor circinelloides f. lusitanicus</name>
    <name type="common">Mucor racemosus var. lusitanicus</name>
    <dbReference type="NCBI Taxonomy" id="29924"/>
    <lineage>
        <taxon>Eukaryota</taxon>
        <taxon>Fungi</taxon>
        <taxon>Fungi incertae sedis</taxon>
        <taxon>Mucoromycota</taxon>
        <taxon>Mucoromycotina</taxon>
        <taxon>Mucoromycetes</taxon>
        <taxon>Mucorales</taxon>
        <taxon>Mucorineae</taxon>
        <taxon>Mucoraceae</taxon>
        <taxon>Mucor</taxon>
    </lineage>
</organism>
<dbReference type="GO" id="GO:0006633">
    <property type="term" value="P:fatty acid biosynthetic process"/>
    <property type="evidence" value="ECO:0007669"/>
    <property type="project" value="UniProtKB-KW"/>
</dbReference>
<dbReference type="InterPro" id="IPR002582">
    <property type="entry name" value="ACPS"/>
</dbReference>
<accession>A0A8H4EXV8</accession>
<evidence type="ECO:0000313" key="10">
    <source>
        <dbReference type="Proteomes" id="UP000469890"/>
    </source>
</evidence>
<dbReference type="Pfam" id="PF01648">
    <property type="entry name" value="ACPS"/>
    <property type="match status" value="1"/>
</dbReference>
<keyword evidence="4" id="KW-0276">Fatty acid metabolism</keyword>
<evidence type="ECO:0000256" key="3">
    <source>
        <dbReference type="ARBA" id="ARBA00022723"/>
    </source>
</evidence>
<dbReference type="Proteomes" id="UP000469890">
    <property type="component" value="Unassembled WGS sequence"/>
</dbReference>
<gene>
    <name evidence="9" type="ORF">FB192DRAFT_1402760</name>
</gene>
<dbReference type="GO" id="GO:0008897">
    <property type="term" value="F:holo-[acyl-carrier-protein] synthase activity"/>
    <property type="evidence" value="ECO:0007669"/>
    <property type="project" value="InterPro"/>
</dbReference>
<dbReference type="NCBIfam" id="TIGR00516">
    <property type="entry name" value="acpS"/>
    <property type="match status" value="1"/>
</dbReference>
<comment type="caution">
    <text evidence="9">The sequence shown here is derived from an EMBL/GenBank/DDBJ whole genome shotgun (WGS) entry which is preliminary data.</text>
</comment>
<keyword evidence="1" id="KW-0444">Lipid biosynthesis</keyword>